<reference evidence="15 16" key="1">
    <citation type="journal article" date="2008" name="BMC Genomics">
        <title>Complete genome of Phenylobacterium zucineum - a novel facultative intracellular bacterium isolated from human erythroleukemia cell line K562.</title>
        <authorList>
            <person name="Luo Y."/>
            <person name="Xu X."/>
            <person name="Ding Z."/>
            <person name="Liu Z."/>
            <person name="Zhang B."/>
            <person name="Yan Z."/>
            <person name="Sun J."/>
            <person name="Hu S."/>
            <person name="Hu X."/>
        </authorList>
    </citation>
    <scope>NUCLEOTIDE SEQUENCE [LARGE SCALE GENOMIC DNA]</scope>
    <source>
        <strain evidence="15 16">HLK1</strain>
    </source>
</reference>
<comment type="similarity">
    <text evidence="10 11">Belongs to the TonB-dependent receptor family.</text>
</comment>
<feature type="domain" description="TonB-dependent receptor plug" evidence="14">
    <location>
        <begin position="52"/>
        <end position="159"/>
    </location>
</feature>
<evidence type="ECO:0000256" key="2">
    <source>
        <dbReference type="ARBA" id="ARBA00022448"/>
    </source>
</evidence>
<evidence type="ECO:0000256" key="5">
    <source>
        <dbReference type="ARBA" id="ARBA00022729"/>
    </source>
</evidence>
<dbReference type="PANTHER" id="PTHR30069">
    <property type="entry name" value="TONB-DEPENDENT OUTER MEMBRANE RECEPTOR"/>
    <property type="match status" value="1"/>
</dbReference>
<dbReference type="InterPro" id="IPR037066">
    <property type="entry name" value="Plug_dom_sf"/>
</dbReference>
<dbReference type="InterPro" id="IPR000531">
    <property type="entry name" value="Beta-barrel_TonB"/>
</dbReference>
<evidence type="ECO:0000259" key="14">
    <source>
        <dbReference type="Pfam" id="PF07715"/>
    </source>
</evidence>
<evidence type="ECO:0000256" key="4">
    <source>
        <dbReference type="ARBA" id="ARBA00022692"/>
    </source>
</evidence>
<dbReference type="AlphaFoldDB" id="B4RC16"/>
<organism evidence="15 16">
    <name type="scientific">Phenylobacterium zucineum (strain HLK1)</name>
    <dbReference type="NCBI Taxonomy" id="450851"/>
    <lineage>
        <taxon>Bacteria</taxon>
        <taxon>Pseudomonadati</taxon>
        <taxon>Pseudomonadota</taxon>
        <taxon>Alphaproteobacteria</taxon>
        <taxon>Caulobacterales</taxon>
        <taxon>Caulobacteraceae</taxon>
        <taxon>Phenylobacterium</taxon>
    </lineage>
</organism>
<dbReference type="PANTHER" id="PTHR30069:SF29">
    <property type="entry name" value="HEMOGLOBIN AND HEMOGLOBIN-HAPTOGLOBIN-BINDING PROTEIN 1-RELATED"/>
    <property type="match status" value="1"/>
</dbReference>
<protein>
    <submittedName>
        <fullName evidence="15">TonB-dependent receptor</fullName>
    </submittedName>
</protein>
<dbReference type="RefSeq" id="WP_012523947.1">
    <property type="nucleotide sequence ID" value="NC_011144.1"/>
</dbReference>
<feature type="domain" description="TonB-dependent receptor-like beta-barrel" evidence="13">
    <location>
        <begin position="206"/>
        <end position="644"/>
    </location>
</feature>
<dbReference type="InterPro" id="IPR036942">
    <property type="entry name" value="Beta-barrel_TonB_sf"/>
</dbReference>
<feature type="chain" id="PRO_5002825252" evidence="12">
    <location>
        <begin position="24"/>
        <end position="669"/>
    </location>
</feature>
<accession>B4RC16</accession>
<dbReference type="OrthoDB" id="9760333at2"/>
<dbReference type="GO" id="GO:0015344">
    <property type="term" value="F:siderophore uptake transmembrane transporter activity"/>
    <property type="evidence" value="ECO:0007669"/>
    <property type="project" value="TreeGrafter"/>
</dbReference>
<evidence type="ECO:0000256" key="9">
    <source>
        <dbReference type="ARBA" id="ARBA00023237"/>
    </source>
</evidence>
<evidence type="ECO:0000256" key="6">
    <source>
        <dbReference type="ARBA" id="ARBA00023077"/>
    </source>
</evidence>
<evidence type="ECO:0000256" key="12">
    <source>
        <dbReference type="SAM" id="SignalP"/>
    </source>
</evidence>
<dbReference type="SUPFAM" id="SSF56935">
    <property type="entry name" value="Porins"/>
    <property type="match status" value="1"/>
</dbReference>
<gene>
    <name evidence="15" type="ordered locus">PHZ_c3400</name>
</gene>
<evidence type="ECO:0000313" key="15">
    <source>
        <dbReference type="EMBL" id="ACG79809.1"/>
    </source>
</evidence>
<dbReference type="InterPro" id="IPR039426">
    <property type="entry name" value="TonB-dep_rcpt-like"/>
</dbReference>
<dbReference type="KEGG" id="pzu:PHZ_c3400"/>
<dbReference type="HOGENOM" id="CLU_400564_0_0_5"/>
<keyword evidence="6 11" id="KW-0798">TonB box</keyword>
<dbReference type="EMBL" id="CP000747">
    <property type="protein sequence ID" value="ACG79809.1"/>
    <property type="molecule type" value="Genomic_DNA"/>
</dbReference>
<evidence type="ECO:0000256" key="7">
    <source>
        <dbReference type="ARBA" id="ARBA00023136"/>
    </source>
</evidence>
<keyword evidence="9 10" id="KW-0998">Cell outer membrane</keyword>
<keyword evidence="8 15" id="KW-0675">Receptor</keyword>
<evidence type="ECO:0000256" key="10">
    <source>
        <dbReference type="PROSITE-ProRule" id="PRU01360"/>
    </source>
</evidence>
<sequence length="669" mass="72859">MNKILLAAGVAGLALAAAQTASAQSIDYGSLQALFNEPVTTSATGSPQRSTRVPVDMDIISAEDIERSGAVDLPTILSRVAGVDVLAWSADTADVGVRGYNQAMSARLLVLINGRQSYLDHYGFTNWATLPVRLEEIRQIEVVKGPNAALFGFNAVGGVVNIITYNPKFDDTDFITVRGGTEDYAEASVGQTVKLGEQFSARVTGGYSRQDQWRNSVGVADRLIPNPERATLNVDTVTQLADKVELRVEGGWTHNRQAGFISTYSYGPSKYLTESLKAALTWESKAGLIQATAYQNNLTAKSEIASIDTRWENKIQVFNVQDLFKVGANHTFRVAGEYRRNETPTTPGHTAKIKYDVLSASGMWNWQVTEKFALTTAIRHDKLSLEREGDLAPGLPNQNAALWDRTIKETTYNVGAVFTPTDADTFRATYARGVQLPTLVDLGALQLIIPAAPGVNIAYVGNPGLAPTVVTNFGVGYDRDLPQIRGRAGIRFFVQKSEDIKGQPNSAQLDIMPTATSLPGFSYRNIGDSKLKGVEVLASGKYANGMHWNANYTYTDVEDDTLAAFDAATRYAAYELSTPKHRANLNVGWTNETWTVDGFVRYEGSKDLYYAAAVRPVDSFVSLAGRVAREFDGGVTVAVSGQNLLSERQQQTSGLKAERRLFLSVAKAW</sequence>
<keyword evidence="3 10" id="KW-1134">Transmembrane beta strand</keyword>
<keyword evidence="5 12" id="KW-0732">Signal</keyword>
<dbReference type="GO" id="GO:0044718">
    <property type="term" value="P:siderophore transmembrane transport"/>
    <property type="evidence" value="ECO:0007669"/>
    <property type="project" value="TreeGrafter"/>
</dbReference>
<evidence type="ECO:0000256" key="1">
    <source>
        <dbReference type="ARBA" id="ARBA00004571"/>
    </source>
</evidence>
<dbReference type="Pfam" id="PF07715">
    <property type="entry name" value="Plug"/>
    <property type="match status" value="1"/>
</dbReference>
<comment type="subcellular location">
    <subcellularLocation>
        <location evidence="1 10">Cell outer membrane</location>
        <topology evidence="1 10">Multi-pass membrane protein</topology>
    </subcellularLocation>
</comment>
<keyword evidence="16" id="KW-1185">Reference proteome</keyword>
<proteinExistence type="inferred from homology"/>
<keyword evidence="4 10" id="KW-0812">Transmembrane</keyword>
<evidence type="ECO:0000256" key="11">
    <source>
        <dbReference type="RuleBase" id="RU003357"/>
    </source>
</evidence>
<dbReference type="Proteomes" id="UP000001868">
    <property type="component" value="Chromosome"/>
</dbReference>
<dbReference type="Gene3D" id="2.40.170.20">
    <property type="entry name" value="TonB-dependent receptor, beta-barrel domain"/>
    <property type="match status" value="1"/>
</dbReference>
<feature type="signal peptide" evidence="12">
    <location>
        <begin position="1"/>
        <end position="23"/>
    </location>
</feature>
<keyword evidence="2 10" id="KW-0813">Transport</keyword>
<dbReference type="Pfam" id="PF00593">
    <property type="entry name" value="TonB_dep_Rec_b-barrel"/>
    <property type="match status" value="1"/>
</dbReference>
<dbReference type="InterPro" id="IPR012910">
    <property type="entry name" value="Plug_dom"/>
</dbReference>
<dbReference type="PROSITE" id="PS52016">
    <property type="entry name" value="TONB_DEPENDENT_REC_3"/>
    <property type="match status" value="1"/>
</dbReference>
<keyword evidence="7 10" id="KW-0472">Membrane</keyword>
<dbReference type="Gene3D" id="2.170.130.10">
    <property type="entry name" value="TonB-dependent receptor, plug domain"/>
    <property type="match status" value="1"/>
</dbReference>
<evidence type="ECO:0000259" key="13">
    <source>
        <dbReference type="Pfam" id="PF00593"/>
    </source>
</evidence>
<dbReference type="STRING" id="450851.PHZ_c3400"/>
<name>B4RC16_PHEZH</name>
<evidence type="ECO:0000313" key="16">
    <source>
        <dbReference type="Proteomes" id="UP000001868"/>
    </source>
</evidence>
<dbReference type="eggNOG" id="COG4771">
    <property type="taxonomic scope" value="Bacteria"/>
</dbReference>
<dbReference type="GO" id="GO:0009279">
    <property type="term" value="C:cell outer membrane"/>
    <property type="evidence" value="ECO:0007669"/>
    <property type="project" value="UniProtKB-SubCell"/>
</dbReference>
<evidence type="ECO:0000256" key="3">
    <source>
        <dbReference type="ARBA" id="ARBA00022452"/>
    </source>
</evidence>
<evidence type="ECO:0000256" key="8">
    <source>
        <dbReference type="ARBA" id="ARBA00023170"/>
    </source>
</evidence>